<organism evidence="1">
    <name type="scientific">Salmonella enterica subsp. enterica serovar Typhi str. 404ty</name>
    <dbReference type="NCBI Taxonomy" id="497977"/>
    <lineage>
        <taxon>Bacteria</taxon>
        <taxon>Pseudomonadati</taxon>
        <taxon>Pseudomonadota</taxon>
        <taxon>Gammaproteobacteria</taxon>
        <taxon>Enterobacterales</taxon>
        <taxon>Enterobacteriaceae</taxon>
        <taxon>Salmonella</taxon>
    </lineage>
</organism>
<evidence type="ECO:0000313" key="1">
    <source>
        <dbReference type="EMBL" id="HAD7824508.1"/>
    </source>
</evidence>
<name>A0A720JZQ5_SALTI</name>
<dbReference type="GO" id="GO:0016787">
    <property type="term" value="F:hydrolase activity"/>
    <property type="evidence" value="ECO:0007669"/>
    <property type="project" value="UniProtKB-KW"/>
</dbReference>
<accession>A0A720JZQ5</accession>
<gene>
    <name evidence="1" type="ORF">G1Z39_04555</name>
</gene>
<protein>
    <submittedName>
        <fullName evidence="1">Amidohydrolase</fullName>
    </submittedName>
</protein>
<reference evidence="1" key="1">
    <citation type="journal article" date="2018" name="Genome Biol.">
        <title>SKESA: strategic k-mer extension for scrupulous assemblies.</title>
        <authorList>
            <person name="Souvorov A."/>
            <person name="Agarwala R."/>
            <person name="Lipman D.J."/>
        </authorList>
    </citation>
    <scope>NUCLEOTIDE SEQUENCE</scope>
    <source>
        <strain evidence="1">404ty</strain>
    </source>
</reference>
<reference evidence="1" key="2">
    <citation type="submission" date="2019-01" db="EMBL/GenBank/DDBJ databases">
        <authorList>
            <consortium name="NCBI Pathogen Detection Project"/>
        </authorList>
    </citation>
    <scope>NUCLEOTIDE SEQUENCE</scope>
    <source>
        <strain evidence="1">404ty</strain>
    </source>
</reference>
<dbReference type="EMBL" id="DAAPUT010000004">
    <property type="protein sequence ID" value="HAD7824508.1"/>
    <property type="molecule type" value="Genomic_DNA"/>
</dbReference>
<dbReference type="AlphaFoldDB" id="A0A720JZQ5"/>
<keyword evidence="1" id="KW-0378">Hydrolase</keyword>
<proteinExistence type="predicted"/>
<feature type="non-terminal residue" evidence="1">
    <location>
        <position position="54"/>
    </location>
</feature>
<comment type="caution">
    <text evidence="1">The sequence shown here is derived from an EMBL/GenBank/DDBJ whole genome shotgun (WGS) entry which is preliminary data.</text>
</comment>
<sequence>MKKWQERPISHLTLIDQFTDAYKQLFQQEAKERGQFIIAGSHLEQTGADRYENV</sequence>